<protein>
    <recommendedName>
        <fullName evidence="15">lytic cellulose monooxygenase (C4-dehydrogenating)</fullName>
        <ecNumber evidence="15">1.14.99.56</ecNumber>
    </recommendedName>
</protein>
<dbReference type="EC" id="1.14.99.56" evidence="15"/>
<comment type="cofactor">
    <cofactor evidence="1">
        <name>Cu(2+)</name>
        <dbReference type="ChEBI" id="CHEBI:29036"/>
    </cofactor>
</comment>
<keyword evidence="11" id="KW-0119">Carbohydrate metabolism</keyword>
<evidence type="ECO:0000256" key="2">
    <source>
        <dbReference type="ARBA" id="ARBA00004613"/>
    </source>
</evidence>
<keyword evidence="7" id="KW-0560">Oxidoreductase</keyword>
<keyword evidence="10" id="KW-1015">Disulfide bond</keyword>
<sequence length="316" mass="33552">MKSFATLLIFVTAALPFVSAHGFVSQVAIDGTLYKGNHPNKGEQCKWPLSLFPIVHVLNVVFSSVPSPVRLINDPAPVKHADNPNLSCGQNAKNAKVVADANPGSLLTFSWQSGDDSVPLWPHNTGPMITYMAECTGTTCDKFDSTQAKWFKIHEVGKKTDGKTWVQADIQSGKSLTVPLPDDIKAGDYLVRHEIVALHLATDIGGAEFYPSCTQVRVGGNGTGVPDKTVSFPGAYKDDSAGIFDPTVFNPGAVYTFPGPPVAKLVATGAAVNSTNNAAQGSSSPSTAASSQSCKTIVDENGNKRSYSRVMRSLMH</sequence>
<comment type="subcellular location">
    <subcellularLocation>
        <location evidence="2">Secreted</location>
    </subcellularLocation>
</comment>
<evidence type="ECO:0000256" key="14">
    <source>
        <dbReference type="ARBA" id="ARBA00045077"/>
    </source>
</evidence>
<evidence type="ECO:0000256" key="5">
    <source>
        <dbReference type="ARBA" id="ARBA00022729"/>
    </source>
</evidence>
<name>A0ABP1D6T1_9APHY</name>
<keyword evidence="4" id="KW-0479">Metal-binding</keyword>
<feature type="chain" id="PRO_5046806393" description="lytic cellulose monooxygenase (C4-dehydrogenating)" evidence="17">
    <location>
        <begin position="21"/>
        <end position="316"/>
    </location>
</feature>
<gene>
    <name evidence="19" type="ORF">GFSPODELE1_LOCUS4142</name>
</gene>
<proteinExistence type="inferred from homology"/>
<comment type="similarity">
    <text evidence="13">Belongs to the polysaccharide monooxygenase AA9 family.</text>
</comment>
<evidence type="ECO:0000313" key="19">
    <source>
        <dbReference type="EMBL" id="CAL1702644.1"/>
    </source>
</evidence>
<keyword evidence="3" id="KW-0964">Secreted</keyword>
<feature type="domain" description="Auxiliary Activity family 9 catalytic" evidence="18">
    <location>
        <begin position="21"/>
        <end position="244"/>
    </location>
</feature>
<evidence type="ECO:0000256" key="8">
    <source>
        <dbReference type="ARBA" id="ARBA00023008"/>
    </source>
</evidence>
<dbReference type="PANTHER" id="PTHR33353:SF10">
    <property type="entry name" value="ENDO-BETA-1,4-GLUCANASE D"/>
    <property type="match status" value="1"/>
</dbReference>
<keyword evidence="12" id="KW-0624">Polysaccharide degradation</keyword>
<organism evidence="19 20">
    <name type="scientific">Somion occarium</name>
    <dbReference type="NCBI Taxonomy" id="3059160"/>
    <lineage>
        <taxon>Eukaryota</taxon>
        <taxon>Fungi</taxon>
        <taxon>Dikarya</taxon>
        <taxon>Basidiomycota</taxon>
        <taxon>Agaricomycotina</taxon>
        <taxon>Agaricomycetes</taxon>
        <taxon>Polyporales</taxon>
        <taxon>Cerrenaceae</taxon>
        <taxon>Somion</taxon>
    </lineage>
</organism>
<evidence type="ECO:0000256" key="15">
    <source>
        <dbReference type="ARBA" id="ARBA00047174"/>
    </source>
</evidence>
<evidence type="ECO:0000256" key="12">
    <source>
        <dbReference type="ARBA" id="ARBA00023326"/>
    </source>
</evidence>
<keyword evidence="9" id="KW-0503">Monooxygenase</keyword>
<keyword evidence="5 17" id="KW-0732">Signal</keyword>
<evidence type="ECO:0000256" key="9">
    <source>
        <dbReference type="ARBA" id="ARBA00023033"/>
    </source>
</evidence>
<dbReference type="InterPro" id="IPR005103">
    <property type="entry name" value="AA9_LPMO"/>
</dbReference>
<evidence type="ECO:0000256" key="16">
    <source>
        <dbReference type="SAM" id="MobiDB-lite"/>
    </source>
</evidence>
<evidence type="ECO:0000256" key="3">
    <source>
        <dbReference type="ARBA" id="ARBA00022525"/>
    </source>
</evidence>
<keyword evidence="6" id="KW-0136">Cellulose degradation</keyword>
<keyword evidence="20" id="KW-1185">Reference proteome</keyword>
<reference evidence="20" key="1">
    <citation type="submission" date="2024-04" db="EMBL/GenBank/DDBJ databases">
        <authorList>
            <person name="Shaw F."/>
            <person name="Minotto A."/>
        </authorList>
    </citation>
    <scope>NUCLEOTIDE SEQUENCE [LARGE SCALE GENOMIC DNA]</scope>
</reference>
<dbReference type="Gene3D" id="2.70.50.70">
    <property type="match status" value="1"/>
</dbReference>
<feature type="signal peptide" evidence="17">
    <location>
        <begin position="1"/>
        <end position="20"/>
    </location>
</feature>
<feature type="region of interest" description="Disordered" evidence="16">
    <location>
        <begin position="276"/>
        <end position="295"/>
    </location>
</feature>
<evidence type="ECO:0000256" key="1">
    <source>
        <dbReference type="ARBA" id="ARBA00001973"/>
    </source>
</evidence>
<comment type="catalytic activity">
    <reaction evidence="14">
        <text>[(1-&gt;4)-beta-D-glucosyl]n+m + reduced acceptor + O2 = 4-dehydro-beta-D-glucosyl-[(1-&gt;4)-beta-D-glucosyl]n-1 + [(1-&gt;4)-beta-D-glucosyl]m + acceptor + H2O.</text>
        <dbReference type="EC" id="1.14.99.56"/>
    </reaction>
</comment>
<dbReference type="PANTHER" id="PTHR33353">
    <property type="entry name" value="PUTATIVE (AFU_ORTHOLOGUE AFUA_1G12560)-RELATED"/>
    <property type="match status" value="1"/>
</dbReference>
<evidence type="ECO:0000313" key="20">
    <source>
        <dbReference type="Proteomes" id="UP001497453"/>
    </source>
</evidence>
<dbReference type="EMBL" id="OZ037945">
    <property type="protein sequence ID" value="CAL1702644.1"/>
    <property type="molecule type" value="Genomic_DNA"/>
</dbReference>
<evidence type="ECO:0000256" key="11">
    <source>
        <dbReference type="ARBA" id="ARBA00023277"/>
    </source>
</evidence>
<dbReference type="InterPro" id="IPR049892">
    <property type="entry name" value="AA9"/>
</dbReference>
<evidence type="ECO:0000256" key="13">
    <source>
        <dbReference type="ARBA" id="ARBA00044502"/>
    </source>
</evidence>
<evidence type="ECO:0000256" key="10">
    <source>
        <dbReference type="ARBA" id="ARBA00023157"/>
    </source>
</evidence>
<dbReference type="Pfam" id="PF03443">
    <property type="entry name" value="AA9"/>
    <property type="match status" value="1"/>
</dbReference>
<accession>A0ABP1D6T1</accession>
<evidence type="ECO:0000256" key="7">
    <source>
        <dbReference type="ARBA" id="ARBA00023002"/>
    </source>
</evidence>
<evidence type="ECO:0000256" key="17">
    <source>
        <dbReference type="SAM" id="SignalP"/>
    </source>
</evidence>
<evidence type="ECO:0000259" key="18">
    <source>
        <dbReference type="Pfam" id="PF03443"/>
    </source>
</evidence>
<evidence type="ECO:0000256" key="6">
    <source>
        <dbReference type="ARBA" id="ARBA00023001"/>
    </source>
</evidence>
<keyword evidence="8" id="KW-0186">Copper</keyword>
<feature type="compositionally biased region" description="Low complexity" evidence="16">
    <location>
        <begin position="278"/>
        <end position="293"/>
    </location>
</feature>
<dbReference type="CDD" id="cd21175">
    <property type="entry name" value="LPMO_AA9"/>
    <property type="match status" value="1"/>
</dbReference>
<dbReference type="Proteomes" id="UP001497453">
    <property type="component" value="Chromosome 2"/>
</dbReference>
<evidence type="ECO:0000256" key="4">
    <source>
        <dbReference type="ARBA" id="ARBA00022723"/>
    </source>
</evidence>